<dbReference type="Pfam" id="PF08649">
    <property type="entry name" value="DASH_Dad1"/>
    <property type="match status" value="1"/>
</dbReference>
<dbReference type="GO" id="GO:0010997">
    <property type="term" value="F:anaphase-promoting complex binding"/>
    <property type="evidence" value="ECO:0007669"/>
    <property type="project" value="InterPro"/>
</dbReference>
<proteinExistence type="predicted"/>
<dbReference type="PANTHER" id="PTHR19918">
    <property type="entry name" value="CELL DIVISION CYCLE 20 CDC20 FIZZY -RELATED"/>
    <property type="match status" value="1"/>
</dbReference>
<feature type="region of interest" description="Disordered" evidence="4">
    <location>
        <begin position="123"/>
        <end position="155"/>
    </location>
</feature>
<dbReference type="InterPro" id="IPR015943">
    <property type="entry name" value="WD40/YVTN_repeat-like_dom_sf"/>
</dbReference>
<dbReference type="GO" id="GO:1905786">
    <property type="term" value="P:positive regulation of anaphase-promoting complex-dependent catabolic process"/>
    <property type="evidence" value="ECO:0007669"/>
    <property type="project" value="TreeGrafter"/>
</dbReference>
<evidence type="ECO:0000256" key="3">
    <source>
        <dbReference type="ARBA" id="ARBA00023306"/>
    </source>
</evidence>
<dbReference type="PANTHER" id="PTHR19918:SF1">
    <property type="entry name" value="FIZZY-RELATED PROTEIN HOMOLOG"/>
    <property type="match status" value="1"/>
</dbReference>
<evidence type="ECO:0000256" key="4">
    <source>
        <dbReference type="SAM" id="MobiDB-lite"/>
    </source>
</evidence>
<dbReference type="GO" id="GO:1990757">
    <property type="term" value="F:ubiquitin ligase activator activity"/>
    <property type="evidence" value="ECO:0007669"/>
    <property type="project" value="TreeGrafter"/>
</dbReference>
<evidence type="ECO:0000256" key="2">
    <source>
        <dbReference type="ARBA" id="ARBA00022737"/>
    </source>
</evidence>
<dbReference type="GO" id="GO:0042729">
    <property type="term" value="C:DASH complex"/>
    <property type="evidence" value="ECO:0007669"/>
    <property type="project" value="InterPro"/>
</dbReference>
<keyword evidence="1" id="KW-0853">WD repeat</keyword>
<dbReference type="EMBL" id="CWKI01000003">
    <property type="protein sequence ID" value="CTR06114.1"/>
    <property type="molecule type" value="Genomic_DNA"/>
</dbReference>
<reference evidence="5 6" key="1">
    <citation type="submission" date="2015-07" db="EMBL/GenBank/DDBJ databases">
        <authorList>
            <person name="Cajimat M.N.B."/>
            <person name="Milazzo M.L."/>
            <person name="Fulhorst C.F."/>
        </authorList>
    </citation>
    <scope>NUCLEOTIDE SEQUENCE [LARGE SCALE GENOMIC DNA]</scope>
    <source>
        <strain evidence="5">Single colony</strain>
    </source>
</reference>
<dbReference type="Gene3D" id="2.130.10.10">
    <property type="entry name" value="YVTN repeat-like/Quinoprotein amine dehydrogenase"/>
    <property type="match status" value="1"/>
</dbReference>
<sequence length="329" mass="35740">MSGSTRSDFERERDRLIAEIAENLGKCVTAVNQLNRNIENVTQVGGGFDAVHHLWASFQQVMANGSYAEAEQRPEPILGRSNDETIKLPAGSGGSPSKKRIYGDRFIPNRDGLDLATSFSLLPSSASSSGSGTPTSPSKSKRKAAGADGDAQTEEANRTFDSLLRTELFGPSSLDPTPLLRSPSSVRATQYTAATSPNNSPSSSKPIFSFSSPTRKRVARDAADRGLDSPTHERYSLSPVRQESQRLLLSPRKPIRQVSKVPFKVLDAPELADDYYLNLVDWSSTNVLGVGLGSAVYTWSAQTSEVKKLCDLSEFDPPDSITSLNWVQR</sequence>
<evidence type="ECO:0000256" key="1">
    <source>
        <dbReference type="ARBA" id="ARBA00022574"/>
    </source>
</evidence>
<dbReference type="GO" id="GO:0072686">
    <property type="term" value="C:mitotic spindle"/>
    <property type="evidence" value="ECO:0007669"/>
    <property type="project" value="InterPro"/>
</dbReference>
<keyword evidence="3" id="KW-0131">Cell cycle</keyword>
<protein>
    <submittedName>
        <fullName evidence="5">FGENESH: predicted gene_3.426 protein</fullName>
    </submittedName>
</protein>
<feature type="compositionally biased region" description="Low complexity" evidence="4">
    <location>
        <begin position="123"/>
        <end position="138"/>
    </location>
</feature>
<dbReference type="GO" id="GO:0005680">
    <property type="term" value="C:anaphase-promoting complex"/>
    <property type="evidence" value="ECO:0007669"/>
    <property type="project" value="TreeGrafter"/>
</dbReference>
<dbReference type="STRING" id="5286.A0A0K3C8P9"/>
<feature type="compositionally biased region" description="Basic and acidic residues" evidence="4">
    <location>
        <begin position="219"/>
        <end position="235"/>
    </location>
</feature>
<dbReference type="InterPro" id="IPR013958">
    <property type="entry name" value="DASH_Dad1"/>
</dbReference>
<feature type="compositionally biased region" description="Polar residues" evidence="4">
    <location>
        <begin position="182"/>
        <end position="195"/>
    </location>
</feature>
<feature type="region of interest" description="Disordered" evidence="4">
    <location>
        <begin position="168"/>
        <end position="242"/>
    </location>
</feature>
<dbReference type="InterPro" id="IPR033010">
    <property type="entry name" value="Cdc20/Fizzy"/>
</dbReference>
<dbReference type="Proteomes" id="UP000199069">
    <property type="component" value="Unassembled WGS sequence"/>
</dbReference>
<evidence type="ECO:0000313" key="5">
    <source>
        <dbReference type="EMBL" id="CTR06114.1"/>
    </source>
</evidence>
<feature type="region of interest" description="Disordered" evidence="4">
    <location>
        <begin position="67"/>
        <end position="104"/>
    </location>
</feature>
<gene>
    <name evidence="5" type="primary">FGENESH: predicted gene_3.426</name>
    <name evidence="5" type="ORF">BN2166_0019750</name>
</gene>
<evidence type="ECO:0000313" key="6">
    <source>
        <dbReference type="Proteomes" id="UP000199069"/>
    </source>
</evidence>
<feature type="compositionally biased region" description="Low complexity" evidence="4">
    <location>
        <begin position="196"/>
        <end position="213"/>
    </location>
</feature>
<keyword evidence="2" id="KW-0677">Repeat</keyword>
<dbReference type="GO" id="GO:0031145">
    <property type="term" value="P:anaphase-promoting complex-dependent catabolic process"/>
    <property type="evidence" value="ECO:0007669"/>
    <property type="project" value="TreeGrafter"/>
</dbReference>
<name>A0A0K3C8P9_RHOTO</name>
<organism evidence="5 6">
    <name type="scientific">Rhodotorula toruloides</name>
    <name type="common">Yeast</name>
    <name type="synonym">Rhodosporidium toruloides</name>
    <dbReference type="NCBI Taxonomy" id="5286"/>
    <lineage>
        <taxon>Eukaryota</taxon>
        <taxon>Fungi</taxon>
        <taxon>Dikarya</taxon>
        <taxon>Basidiomycota</taxon>
        <taxon>Pucciniomycotina</taxon>
        <taxon>Microbotryomycetes</taxon>
        <taxon>Sporidiobolales</taxon>
        <taxon>Sporidiobolaceae</taxon>
        <taxon>Rhodotorula</taxon>
    </lineage>
</organism>
<feature type="non-terminal residue" evidence="5">
    <location>
        <position position="329"/>
    </location>
</feature>
<accession>A0A0K3C8P9</accession>
<dbReference type="AlphaFoldDB" id="A0A0K3C8P9"/>
<keyword evidence="6" id="KW-1185">Reference proteome</keyword>